<sequence length="1191" mass="137701">MYLKRIETIGFKSFADKTVVEFEKGVTAVVGPNGSGKSNISDAIRWVLGEQSAKSLRGAKMEDIIFAGTSTRKPLNFAEVTLVLDNSCHSLPIDYEEVSITRRVYRTGDGEYLINKQKVRLKDVIDLIMDTGIGHDSLSIISQDKVKAIVEARVEERRTIIEEAAGVLKYKMRKKEATRKLESTSDNLSRVQDIIFEIEDQVEPLRKQADQAQKYLLLKQECSDSEISVLAYDIKTLNDQLAHAKKERKNVEFEHVSIQTKILTDERRRDELKQQKQHKEGQLEELQARLVETSESIQRLQGQRDVLRERHKNASFNKEELAMQQAQLKERLDQSISHVFEVETRVSKTRDSLEHHQSQLTKVSEEYQHLEENLKSQLEATRESYFKDVNQLSSVKNQYQTISQQITRSENIITRLAEDEEKIRIEREALQEEQSAFIKKYGDFETTLKEKRDQYQTLHKEYQQKLKQSEMETNRHRQLTHQLDKLTNRLQWLEDAQKDFSGFNEGVKKILKAREQNQIKGIEGAVAELVTIPKSLELAMDVVLGPVMQQIVTTTDDDAKRAIEFLKRNHAGRATFLPLNVIKPRVLPSDVRNRIQGHRDVIGVASELVEYDERYRHIIENILGGIIVTRDLNTSKNLAKQLNYRYRIVTLEGDVINAGGAMTGGAIKRQGSSLLRQKNEIEECKQQIATLEGEVEQSRQLQEQWKETVKETERELQKVQAEGERLKDKLAEVNQQKLAFEYREKSQQEREQMLEDERVEYETELKQAVQKNNELAEQRLQLENRIEEEKATLEALEHQIEQQEELKSQLLHQMTELKVEVAKLETALHNETSTFERLSDERQQVEQQLQELLNKIEESEQAISGNDDEVIQLEADLVKNQESREEILSQIQSERMNLTQVSQELELLEREVRESHKVQQQMSESLKQLDVTLGKIDVEMDILIHKLEEEYQMTFDHANENYPLKGSIDEMKARIRTIKNQMNALGEINLGAIQEYERVRERYEFLTTQRDDLIEAKATLEETINEMDQEMTVKFKETFDAVREHYIEIFKKLFGGGTADLVLTDPHDLLNTGVEIIAQPPGTKLKTSNLLSGGQKALTSISLLFAILRVRTVPFCVLDEVEAALDEANVARYANYLKAFSKETQFIVITHRKGTMEKADVLYGVTMQERGVTKLVSVRMENVSDYMDDEK</sequence>
<comment type="subunit">
    <text evidence="6">Homodimer.</text>
</comment>
<dbReference type="PANTHER" id="PTHR43977">
    <property type="entry name" value="STRUCTURAL MAINTENANCE OF CHROMOSOMES PROTEIN 3"/>
    <property type="match status" value="1"/>
</dbReference>
<dbReference type="SUPFAM" id="SSF52540">
    <property type="entry name" value="P-loop containing nucleoside triphosphate hydrolases"/>
    <property type="match status" value="1"/>
</dbReference>
<organism evidence="8 9">
    <name type="scientific">Turicibacter faecis</name>
    <dbReference type="NCBI Taxonomy" id="2963365"/>
    <lineage>
        <taxon>Bacteria</taxon>
        <taxon>Bacillati</taxon>
        <taxon>Bacillota</taxon>
        <taxon>Erysipelotrichia</taxon>
        <taxon>Erysipelotrichales</taxon>
        <taxon>Turicibacteraceae</taxon>
        <taxon>Turicibacter</taxon>
    </lineage>
</organism>
<keyword evidence="1 6" id="KW-0963">Cytoplasm</keyword>
<dbReference type="HAMAP" id="MF_01894">
    <property type="entry name" value="Smc_prok"/>
    <property type="match status" value="1"/>
</dbReference>
<keyword evidence="3 6" id="KW-0067">ATP-binding</keyword>
<keyword evidence="4 6" id="KW-0175">Coiled coil</keyword>
<reference evidence="8" key="1">
    <citation type="journal article" date="2024" name="Int. J. Syst. Evol. Microbiol.">
        <title>Turicibacter faecis sp. nov., isolated from faeces of heart failure mouse model.</title>
        <authorList>
            <person name="Imamura Y."/>
            <person name="Motooka D."/>
            <person name="Nakajima Y."/>
            <person name="Ito S."/>
            <person name="Kitakaze M."/>
            <person name="Iida T."/>
            <person name="Nakamura S."/>
        </authorList>
    </citation>
    <scope>NUCLEOTIDE SEQUENCE</scope>
    <source>
        <strain evidence="8">TC023</strain>
    </source>
</reference>
<comment type="subcellular location">
    <subcellularLocation>
        <location evidence="6">Cytoplasm</location>
    </subcellularLocation>
</comment>
<feature type="coiled-coil region" evidence="6">
    <location>
        <begin position="968"/>
        <end position="1030"/>
    </location>
</feature>
<evidence type="ECO:0000256" key="6">
    <source>
        <dbReference type="HAMAP-Rule" id="MF_01894"/>
    </source>
</evidence>
<evidence type="ECO:0000256" key="5">
    <source>
        <dbReference type="ARBA" id="ARBA00023125"/>
    </source>
</evidence>
<dbReference type="SUPFAM" id="SSF75553">
    <property type="entry name" value="Smc hinge domain"/>
    <property type="match status" value="1"/>
</dbReference>
<dbReference type="NCBIfam" id="TIGR02168">
    <property type="entry name" value="SMC_prok_B"/>
    <property type="match status" value="1"/>
</dbReference>
<dbReference type="InterPro" id="IPR036277">
    <property type="entry name" value="SMC_hinge_sf"/>
</dbReference>
<dbReference type="InterPro" id="IPR011890">
    <property type="entry name" value="SMC_prok"/>
</dbReference>
<evidence type="ECO:0000256" key="3">
    <source>
        <dbReference type="ARBA" id="ARBA00022840"/>
    </source>
</evidence>
<dbReference type="InterPro" id="IPR024704">
    <property type="entry name" value="SMC"/>
</dbReference>
<feature type="coiled-coil region" evidence="6">
    <location>
        <begin position="353"/>
        <end position="380"/>
    </location>
</feature>
<dbReference type="Gene3D" id="3.40.50.300">
    <property type="entry name" value="P-loop containing nucleotide triphosphate hydrolases"/>
    <property type="match status" value="2"/>
</dbReference>
<feature type="coiled-coil region" evidence="6">
    <location>
        <begin position="234"/>
        <end position="310"/>
    </location>
</feature>
<evidence type="ECO:0000313" key="9">
    <source>
        <dbReference type="Proteomes" id="UP001432099"/>
    </source>
</evidence>
<dbReference type="InterPro" id="IPR003395">
    <property type="entry name" value="RecF/RecN/SMC_N"/>
</dbReference>
<proteinExistence type="inferred from homology"/>
<comment type="function">
    <text evidence="6">Required for chromosome condensation and partitioning.</text>
</comment>
<dbReference type="Proteomes" id="UP001432099">
    <property type="component" value="Chromosome"/>
</dbReference>
<protein>
    <recommendedName>
        <fullName evidence="6">Chromosome partition protein Smc</fullName>
    </recommendedName>
</protein>
<keyword evidence="2 6" id="KW-0547">Nucleotide-binding</keyword>
<evidence type="ECO:0000256" key="1">
    <source>
        <dbReference type="ARBA" id="ARBA00022490"/>
    </source>
</evidence>
<gene>
    <name evidence="6 8" type="primary">smc</name>
    <name evidence="8" type="ORF">T23_13250</name>
</gene>
<feature type="coiled-coil region" evidence="6">
    <location>
        <begin position="413"/>
        <end position="496"/>
    </location>
</feature>
<keyword evidence="9" id="KW-1185">Reference proteome</keyword>
<feature type="coiled-coil region" evidence="6">
    <location>
        <begin position="674"/>
        <end position="918"/>
    </location>
</feature>
<dbReference type="PIRSF" id="PIRSF005719">
    <property type="entry name" value="SMC"/>
    <property type="match status" value="1"/>
</dbReference>
<dbReference type="InterPro" id="IPR027417">
    <property type="entry name" value="P-loop_NTPase"/>
</dbReference>
<dbReference type="Pfam" id="PF02463">
    <property type="entry name" value="SMC_N"/>
    <property type="match status" value="1"/>
</dbReference>
<keyword evidence="5 6" id="KW-0238">DNA-binding</keyword>
<dbReference type="RefSeq" id="WP_338507285.1">
    <property type="nucleotide sequence ID" value="NZ_AP028127.1"/>
</dbReference>
<name>A0ABN6ZBT4_9FIRM</name>
<comment type="domain">
    <text evidence="6">Contains large globular domains required for ATP hydrolysis at each terminus and a third globular domain forming a flexible hinge near the middle of the molecule. These domains are separated by coiled-coil structures.</text>
</comment>
<evidence type="ECO:0000259" key="7">
    <source>
        <dbReference type="SMART" id="SM00968"/>
    </source>
</evidence>
<dbReference type="Gene3D" id="1.20.1060.20">
    <property type="match status" value="1"/>
</dbReference>
<dbReference type="Gene3D" id="3.30.70.1620">
    <property type="match status" value="1"/>
</dbReference>
<evidence type="ECO:0000256" key="2">
    <source>
        <dbReference type="ARBA" id="ARBA00022741"/>
    </source>
</evidence>
<evidence type="ECO:0000313" key="8">
    <source>
        <dbReference type="EMBL" id="BEH91223.1"/>
    </source>
</evidence>
<evidence type="ECO:0000256" key="4">
    <source>
        <dbReference type="ARBA" id="ARBA00023054"/>
    </source>
</evidence>
<accession>A0ABN6ZBT4</accession>
<dbReference type="InterPro" id="IPR010935">
    <property type="entry name" value="SMC_hinge"/>
</dbReference>
<dbReference type="SMART" id="SM00968">
    <property type="entry name" value="SMC_hinge"/>
    <property type="match status" value="1"/>
</dbReference>
<dbReference type="CDD" id="cd03278">
    <property type="entry name" value="ABC_SMC_barmotin"/>
    <property type="match status" value="2"/>
</dbReference>
<dbReference type="Pfam" id="PF06470">
    <property type="entry name" value="SMC_hinge"/>
    <property type="match status" value="1"/>
</dbReference>
<feature type="binding site" evidence="6">
    <location>
        <begin position="32"/>
        <end position="39"/>
    </location>
    <ligand>
        <name>ATP</name>
        <dbReference type="ChEBI" id="CHEBI:30616"/>
    </ligand>
</feature>
<dbReference type="EMBL" id="AP028127">
    <property type="protein sequence ID" value="BEH91223.1"/>
    <property type="molecule type" value="Genomic_DNA"/>
</dbReference>
<comment type="similarity">
    <text evidence="6">Belongs to the SMC family.</text>
</comment>
<feature type="domain" description="SMC hinge" evidence="7">
    <location>
        <begin position="520"/>
        <end position="639"/>
    </location>
</feature>